<proteinExistence type="predicted"/>
<dbReference type="OrthoDB" id="4529776at2"/>
<dbReference type="RefSeq" id="WP_048807515.1">
    <property type="nucleotide sequence ID" value="NZ_JOIJ01000017.1"/>
</dbReference>
<evidence type="ECO:0000313" key="1">
    <source>
        <dbReference type="EMBL" id="TWH21333.1"/>
    </source>
</evidence>
<dbReference type="SUPFAM" id="SSF53448">
    <property type="entry name" value="Nucleotide-diphospho-sugar transferases"/>
    <property type="match status" value="1"/>
</dbReference>
<dbReference type="Proteomes" id="UP000317303">
    <property type="component" value="Unassembled WGS sequence"/>
</dbReference>
<dbReference type="Gene3D" id="3.90.550.10">
    <property type="entry name" value="Spore Coat Polysaccharide Biosynthesis Protein SpsA, Chain A"/>
    <property type="match status" value="1"/>
</dbReference>
<dbReference type="EMBL" id="VLJV01000001">
    <property type="protein sequence ID" value="TWH21333.1"/>
    <property type="molecule type" value="Genomic_DNA"/>
</dbReference>
<protein>
    <recommendedName>
        <fullName evidence="3">Glycosyl transferase family 2</fullName>
    </recommendedName>
</protein>
<dbReference type="AlphaFoldDB" id="A0A660CI70"/>
<name>A0A660CI70_9PSEU</name>
<reference evidence="1 2" key="1">
    <citation type="submission" date="2019-07" db="EMBL/GenBank/DDBJ databases">
        <title>R&amp;d 2014.</title>
        <authorList>
            <person name="Klenk H.-P."/>
        </authorList>
    </citation>
    <scope>NUCLEOTIDE SEQUENCE [LARGE SCALE GENOMIC DNA]</scope>
    <source>
        <strain evidence="1 2">DSM 43194</strain>
    </source>
</reference>
<evidence type="ECO:0000313" key="2">
    <source>
        <dbReference type="Proteomes" id="UP000317303"/>
    </source>
</evidence>
<sequence length="198" mass="21753">MLDQLVELVQVLDHDDVLLPHALRTLIPHFDNPQVGWACGQADDLLPDGTRTSYESAMPFGTIGAGAVNSWAIDHEANWPVHCAALMMRTDLVRAAGGWAASPIDEDIIMFAALSELAAGYNDEAVTWLYRIHEQQTHKTDMSRLHSQTGRTIALQRIQALSRVGLNVNGQPTPVRNFEAQAGDAAKYNVAPGTSWWK</sequence>
<comment type="caution">
    <text evidence="1">The sequence shown here is derived from an EMBL/GenBank/DDBJ whole genome shotgun (WGS) entry which is preliminary data.</text>
</comment>
<organism evidence="1 2">
    <name type="scientific">Prauserella rugosa</name>
    <dbReference type="NCBI Taxonomy" id="43354"/>
    <lineage>
        <taxon>Bacteria</taxon>
        <taxon>Bacillati</taxon>
        <taxon>Actinomycetota</taxon>
        <taxon>Actinomycetes</taxon>
        <taxon>Pseudonocardiales</taxon>
        <taxon>Pseudonocardiaceae</taxon>
        <taxon>Prauserella</taxon>
    </lineage>
</organism>
<gene>
    <name evidence="1" type="ORF">JD82_03192</name>
</gene>
<evidence type="ECO:0008006" key="3">
    <source>
        <dbReference type="Google" id="ProtNLM"/>
    </source>
</evidence>
<accession>A0A660CI70</accession>
<dbReference type="InterPro" id="IPR029044">
    <property type="entry name" value="Nucleotide-diphossugar_trans"/>
</dbReference>
<keyword evidence="2" id="KW-1185">Reference proteome</keyword>